<keyword evidence="6" id="KW-0645">Protease</keyword>
<feature type="domain" description="PDZ" evidence="17">
    <location>
        <begin position="259"/>
        <end position="331"/>
    </location>
</feature>
<comment type="similarity">
    <text evidence="3">Belongs to the peptidase S1C family.</text>
</comment>
<keyword evidence="8" id="KW-0677">Repeat</keyword>
<dbReference type="Pfam" id="PF13365">
    <property type="entry name" value="Trypsin_2"/>
    <property type="match status" value="1"/>
</dbReference>
<dbReference type="FunFam" id="2.40.10.120:FF:000007">
    <property type="entry name" value="Periplasmic serine endoprotease DegP-like"/>
    <property type="match status" value="1"/>
</dbReference>
<feature type="binding site" evidence="15">
    <location>
        <begin position="220"/>
        <end position="222"/>
    </location>
    <ligand>
        <name>substrate</name>
    </ligand>
</feature>
<feature type="domain" description="PDZ" evidence="17">
    <location>
        <begin position="376"/>
        <end position="445"/>
    </location>
</feature>
<evidence type="ECO:0000256" key="10">
    <source>
        <dbReference type="ARBA" id="ARBA00022801"/>
    </source>
</evidence>
<evidence type="ECO:0000256" key="12">
    <source>
        <dbReference type="ARBA" id="ARBA00023016"/>
    </source>
</evidence>
<evidence type="ECO:0000256" key="13">
    <source>
        <dbReference type="ARBA" id="ARBA00032850"/>
    </source>
</evidence>
<dbReference type="PROSITE" id="PS50106">
    <property type="entry name" value="PDZ"/>
    <property type="match status" value="2"/>
</dbReference>
<evidence type="ECO:0000313" key="18">
    <source>
        <dbReference type="EMBL" id="OBQ46093.1"/>
    </source>
</evidence>
<evidence type="ECO:0000256" key="6">
    <source>
        <dbReference type="ARBA" id="ARBA00022670"/>
    </source>
</evidence>
<dbReference type="Gene3D" id="2.40.10.120">
    <property type="match status" value="1"/>
</dbReference>
<dbReference type="STRING" id="1560234.SP90_14495"/>
<dbReference type="AlphaFoldDB" id="A0A1B7X9N6"/>
<dbReference type="InterPro" id="IPR001478">
    <property type="entry name" value="PDZ"/>
</dbReference>
<feature type="binding site" evidence="15">
    <location>
        <position position="148"/>
    </location>
    <ligand>
        <name>substrate</name>
    </ligand>
</feature>
<evidence type="ECO:0000256" key="1">
    <source>
        <dbReference type="ARBA" id="ARBA00001772"/>
    </source>
</evidence>
<keyword evidence="11" id="KW-0720">Serine protease</keyword>
<evidence type="ECO:0000256" key="8">
    <source>
        <dbReference type="ARBA" id="ARBA00022737"/>
    </source>
</evidence>
<dbReference type="PATRIC" id="fig|1560234.3.peg.2176"/>
<dbReference type="Proteomes" id="UP000091979">
    <property type="component" value="Unassembled WGS sequence"/>
</dbReference>
<feature type="binding site" evidence="15">
    <location>
        <position position="114"/>
    </location>
    <ligand>
        <name>substrate</name>
    </ligand>
</feature>
<dbReference type="InterPro" id="IPR001940">
    <property type="entry name" value="Peptidase_S1C"/>
</dbReference>
<dbReference type="SUPFAM" id="SSF50156">
    <property type="entry name" value="PDZ domain-like"/>
    <property type="match status" value="2"/>
</dbReference>
<dbReference type="CDD" id="cd10839">
    <property type="entry name" value="cpPDZ1_DegP-like"/>
    <property type="match status" value="1"/>
</dbReference>
<dbReference type="Pfam" id="PF00595">
    <property type="entry name" value="PDZ"/>
    <property type="match status" value="1"/>
</dbReference>
<dbReference type="InterPro" id="IPR009003">
    <property type="entry name" value="Peptidase_S1_PA"/>
</dbReference>
<dbReference type="NCBIfam" id="TIGR02037">
    <property type="entry name" value="degP_htrA_DO"/>
    <property type="match status" value="1"/>
</dbReference>
<name>A0A1B7X9N6_9BACT</name>
<dbReference type="EC" id="3.4.21.107" evidence="4"/>
<sequence>MTPRNRLLLLPIFVFIFSLTTLPAMAELPNFTELAKKAGPAVVNISTQKKVEVAPRNQPGMEKFFKDNPRTPLDDFFKQFERYFGDRRARPEPQRSLGSGFIISPDGFIATNNHVVEGADKINVNILDEKGDYESYDAKIIGTDPLTDLALLKIDAKRDLPTLKLADFSKVEVGQWVLAIGNPFGLDHTVTSGIVSALGRNISNNPYDNFLQTDASINPGNSGGPLLNLKGEVIGINTAIIARGQGIGFAIPSSTVKDIITKLKTDKKIRRGWLGVSITDVDPNMAQALGLKEAEGAFIAQVVPGQPAAAAGLLEGDIITKVNDQPIADASELIRTVSSLNPGSTASFTVYRKDKFITVKVKLGERDSGQKTQPSQKAPKGSEQDIDALGFSLSPLSAKEAQALGLKDVRGLLITNVLDEGIAASAELRPGDVILEANLTPVNSIKEFMNIIKTQGKKRGAVLLKIVRQQQTMFRTMSLEK</sequence>
<feature type="active site" description="Charge relay system" evidence="14">
    <location>
        <position position="222"/>
    </location>
</feature>
<feature type="chain" id="PRO_5039273910" description="Probable periplasmic serine endoprotease DegP-like" evidence="16">
    <location>
        <begin position="27"/>
        <end position="481"/>
    </location>
</feature>
<gene>
    <name evidence="18" type="ORF">SP90_14495</name>
</gene>
<dbReference type="GO" id="GO:0042597">
    <property type="term" value="C:periplasmic space"/>
    <property type="evidence" value="ECO:0007669"/>
    <property type="project" value="UniProtKB-SubCell"/>
</dbReference>
<evidence type="ECO:0000256" key="14">
    <source>
        <dbReference type="PIRSR" id="PIRSR611782-1"/>
    </source>
</evidence>
<evidence type="ECO:0000256" key="5">
    <source>
        <dbReference type="ARBA" id="ARBA00013958"/>
    </source>
</evidence>
<dbReference type="RefSeq" id="WP_066857821.1">
    <property type="nucleotide sequence ID" value="NZ_JXMS01000031.1"/>
</dbReference>
<feature type="active site" description="Charge relay system" evidence="14">
    <location>
        <position position="114"/>
    </location>
</feature>
<reference evidence="18 19" key="1">
    <citation type="submission" date="2015-01" db="EMBL/GenBank/DDBJ databases">
        <title>Desulfovibrio sp. JC271 draft genome sequence.</title>
        <authorList>
            <person name="Shivani Y."/>
            <person name="Subhash Y."/>
            <person name="Sasikala C."/>
            <person name="Ramana C.V."/>
        </authorList>
    </citation>
    <scope>NUCLEOTIDE SEQUENCE [LARGE SCALE GENOMIC DNA]</scope>
    <source>
        <strain evidence="18 19">JC271</strain>
    </source>
</reference>
<feature type="binding site" evidence="15">
    <location>
        <begin position="238"/>
        <end position="242"/>
    </location>
    <ligand>
        <name>substrate</name>
    </ligand>
</feature>
<evidence type="ECO:0000256" key="3">
    <source>
        <dbReference type="ARBA" id="ARBA00010541"/>
    </source>
</evidence>
<keyword evidence="7 16" id="KW-0732">Signal</keyword>
<dbReference type="SMART" id="SM00228">
    <property type="entry name" value="PDZ"/>
    <property type="match status" value="2"/>
</dbReference>
<evidence type="ECO:0000256" key="7">
    <source>
        <dbReference type="ARBA" id="ARBA00022729"/>
    </source>
</evidence>
<evidence type="ECO:0000256" key="11">
    <source>
        <dbReference type="ARBA" id="ARBA00022825"/>
    </source>
</evidence>
<proteinExistence type="inferred from homology"/>
<dbReference type="Pfam" id="PF13180">
    <property type="entry name" value="PDZ_2"/>
    <property type="match status" value="1"/>
</dbReference>
<evidence type="ECO:0000256" key="9">
    <source>
        <dbReference type="ARBA" id="ARBA00022764"/>
    </source>
</evidence>
<evidence type="ECO:0000313" key="19">
    <source>
        <dbReference type="Proteomes" id="UP000091979"/>
    </source>
</evidence>
<keyword evidence="19" id="KW-1185">Reference proteome</keyword>
<keyword evidence="10" id="KW-0378">Hydrolase</keyword>
<evidence type="ECO:0000259" key="17">
    <source>
        <dbReference type="PROSITE" id="PS50106"/>
    </source>
</evidence>
<feature type="signal peptide" evidence="16">
    <location>
        <begin position="1"/>
        <end position="26"/>
    </location>
</feature>
<dbReference type="SUPFAM" id="SSF50494">
    <property type="entry name" value="Trypsin-like serine proteases"/>
    <property type="match status" value="1"/>
</dbReference>
<feature type="active site" description="Charge relay system" evidence="14">
    <location>
        <position position="148"/>
    </location>
</feature>
<evidence type="ECO:0000256" key="16">
    <source>
        <dbReference type="SAM" id="SignalP"/>
    </source>
</evidence>
<organism evidence="18 19">
    <name type="scientific">Halodesulfovibrio spirochaetisodalis</name>
    <dbReference type="NCBI Taxonomy" id="1560234"/>
    <lineage>
        <taxon>Bacteria</taxon>
        <taxon>Pseudomonadati</taxon>
        <taxon>Thermodesulfobacteriota</taxon>
        <taxon>Desulfovibrionia</taxon>
        <taxon>Desulfovibrionales</taxon>
        <taxon>Desulfovibrionaceae</taxon>
        <taxon>Halodesulfovibrio</taxon>
    </lineage>
</organism>
<dbReference type="EMBL" id="JXMS01000031">
    <property type="protein sequence ID" value="OBQ46093.1"/>
    <property type="molecule type" value="Genomic_DNA"/>
</dbReference>
<comment type="subcellular location">
    <subcellularLocation>
        <location evidence="2">Periplasm</location>
    </subcellularLocation>
</comment>
<dbReference type="GO" id="GO:0004252">
    <property type="term" value="F:serine-type endopeptidase activity"/>
    <property type="evidence" value="ECO:0007669"/>
    <property type="project" value="InterPro"/>
</dbReference>
<dbReference type="PANTHER" id="PTHR22939:SF129">
    <property type="entry name" value="SERINE PROTEASE HTRA2, MITOCHONDRIAL"/>
    <property type="match status" value="1"/>
</dbReference>
<keyword evidence="9" id="KW-0574">Periplasm</keyword>
<dbReference type="PANTHER" id="PTHR22939">
    <property type="entry name" value="SERINE PROTEASE FAMILY S1C HTRA-RELATED"/>
    <property type="match status" value="1"/>
</dbReference>
<comment type="caution">
    <text evidence="18">The sequence shown here is derived from an EMBL/GenBank/DDBJ whole genome shotgun (WGS) entry which is preliminary data.</text>
</comment>
<dbReference type="InterPro" id="IPR011782">
    <property type="entry name" value="Pept_S1C_Do"/>
</dbReference>
<dbReference type="OrthoDB" id="9758917at2"/>
<dbReference type="Gene3D" id="2.30.42.10">
    <property type="match status" value="2"/>
</dbReference>
<accession>A0A1B7X9N6</accession>
<comment type="catalytic activity">
    <reaction evidence="1">
        <text>Acts on substrates that are at least partially unfolded. The cleavage site P1 residue is normally between a pair of hydrophobic residues, such as Val-|-Val.</text>
        <dbReference type="EC" id="3.4.21.107"/>
    </reaction>
</comment>
<dbReference type="InterPro" id="IPR036034">
    <property type="entry name" value="PDZ_sf"/>
</dbReference>
<dbReference type="GO" id="GO:0006508">
    <property type="term" value="P:proteolysis"/>
    <property type="evidence" value="ECO:0007669"/>
    <property type="project" value="UniProtKB-KW"/>
</dbReference>
<keyword evidence="12" id="KW-0346">Stress response</keyword>
<evidence type="ECO:0000256" key="4">
    <source>
        <dbReference type="ARBA" id="ARBA00013035"/>
    </source>
</evidence>
<evidence type="ECO:0000256" key="15">
    <source>
        <dbReference type="PIRSR" id="PIRSR611782-2"/>
    </source>
</evidence>
<evidence type="ECO:0000256" key="2">
    <source>
        <dbReference type="ARBA" id="ARBA00004418"/>
    </source>
</evidence>
<dbReference type="PRINTS" id="PR00834">
    <property type="entry name" value="PROTEASES2C"/>
</dbReference>
<protein>
    <recommendedName>
        <fullName evidence="5">Probable periplasmic serine endoprotease DegP-like</fullName>
        <ecNumber evidence="4">3.4.21.107</ecNumber>
    </recommendedName>
    <alternativeName>
        <fullName evidence="13">Protease Do</fullName>
    </alternativeName>
</protein>